<keyword evidence="1 6" id="KW-1003">Cell membrane</keyword>
<protein>
    <recommendedName>
        <fullName evidence="6">TDP-N-acetylfucosamine:lipid II N-acetylfucosaminyltransferase</fullName>
        <ecNumber evidence="6">2.4.1.325</ecNumber>
    </recommendedName>
    <alternativeName>
        <fullName evidence="6">4-alpha-L-fucosyltransferase</fullName>
    </alternativeName>
    <alternativeName>
        <fullName evidence="6">TDP-Fuc4NAc:lipid II Fuc4NAc transferase</fullName>
        <shortName evidence="6">Fuc4NAc transferase</shortName>
    </alternativeName>
</protein>
<dbReference type="EMBL" id="LGAA01000003">
    <property type="protein sequence ID" value="KPD04311.1"/>
    <property type="molecule type" value="Genomic_DNA"/>
</dbReference>
<comment type="pathway">
    <text evidence="6">Bacterial outer membrane biogenesis; enterobacterial common antigen biosynthesis.</text>
</comment>
<dbReference type="GeneID" id="79718564"/>
<dbReference type="Proteomes" id="UP000053226">
    <property type="component" value="Unassembled WGS sequence"/>
</dbReference>
<accession>A0A0N0IC96</accession>
<comment type="similarity">
    <text evidence="6">Belongs to the glycosyltransferase 56 family.</text>
</comment>
<dbReference type="GO" id="GO:0008417">
    <property type="term" value="F:fucosyltransferase activity"/>
    <property type="evidence" value="ECO:0007669"/>
    <property type="project" value="InterPro"/>
</dbReference>
<reference evidence="7 8" key="1">
    <citation type="submission" date="2015-07" db="EMBL/GenBank/DDBJ databases">
        <title>ATOL: Assembling a taxonomically balanced genome-scale reconstruction of the evolutionary history of the Enterobacteriaceae.</title>
        <authorList>
            <person name="Plunkett G.III."/>
            <person name="Neeno-Eckwall E.C."/>
            <person name="Glasner J.D."/>
            <person name="Perna N.T."/>
        </authorList>
    </citation>
    <scope>NUCLEOTIDE SEQUENCE [LARGE SCALE GENOMIC DNA]</scope>
    <source>
        <strain evidence="7 8">ATCC 35017</strain>
    </source>
</reference>
<evidence type="ECO:0000256" key="5">
    <source>
        <dbReference type="ARBA" id="ARBA00023136"/>
    </source>
</evidence>
<evidence type="ECO:0000313" key="7">
    <source>
        <dbReference type="EMBL" id="KPD04311.1"/>
    </source>
</evidence>
<organism evidence="7 8">
    <name type="scientific">Moellerella wisconsensis ATCC 35017</name>
    <dbReference type="NCBI Taxonomy" id="1354267"/>
    <lineage>
        <taxon>Bacteria</taxon>
        <taxon>Pseudomonadati</taxon>
        <taxon>Pseudomonadota</taxon>
        <taxon>Gammaproteobacteria</taxon>
        <taxon>Enterobacterales</taxon>
        <taxon>Morganellaceae</taxon>
        <taxon>Moellerella</taxon>
    </lineage>
</organism>
<evidence type="ECO:0000256" key="6">
    <source>
        <dbReference type="HAMAP-Rule" id="MF_01002"/>
    </source>
</evidence>
<dbReference type="NCBIfam" id="NF002753">
    <property type="entry name" value="PRK02797.1-2"/>
    <property type="match status" value="1"/>
</dbReference>
<comment type="subcellular location">
    <subcellularLocation>
        <location evidence="6">Cell inner membrane</location>
        <topology evidence="6">Peripheral membrane protein</topology>
    </subcellularLocation>
</comment>
<dbReference type="UniPathway" id="UPA00566"/>
<comment type="catalytic activity">
    <reaction evidence="6">
        <text>beta-D-ManNAcA-(1-&gt;4)-alpha-D-GlcNAc-di-trans,octa-cis-undecaprenyl diphosphate + dTDP-4-acetamido-4,6-dideoxy-alpha-D-galactose = alpha-D-FucNAc4-(1-&gt;4)-beta-D-ManNAcA-(1-&gt;4)-D-GlcNAc-undecaprenyl diphosphate + dTDP + H(+)</text>
        <dbReference type="Rhea" id="RHEA:28759"/>
        <dbReference type="ChEBI" id="CHEBI:15378"/>
        <dbReference type="ChEBI" id="CHEBI:58369"/>
        <dbReference type="ChEBI" id="CHEBI:61495"/>
        <dbReference type="ChEBI" id="CHEBI:61496"/>
        <dbReference type="ChEBI" id="CHEBI:68493"/>
        <dbReference type="EC" id="2.4.1.325"/>
    </reaction>
</comment>
<evidence type="ECO:0000256" key="2">
    <source>
        <dbReference type="ARBA" id="ARBA00022519"/>
    </source>
</evidence>
<proteinExistence type="inferred from homology"/>
<comment type="function">
    <text evidence="6">Catalyzes the synthesis of Und-PP-GlcNAc-ManNAcA-Fuc4NAc (Lipid III), the third lipid-linked intermediate involved in ECA synthesis.</text>
</comment>
<dbReference type="RefSeq" id="WP_053907144.1">
    <property type="nucleotide sequence ID" value="NZ_CAWMUS010000003.1"/>
</dbReference>
<keyword evidence="8" id="KW-1185">Reference proteome</keyword>
<name>A0A0N0IC96_9GAMM</name>
<dbReference type="GO" id="GO:0009246">
    <property type="term" value="P:enterobacterial common antigen biosynthetic process"/>
    <property type="evidence" value="ECO:0007669"/>
    <property type="project" value="UniProtKB-UniRule"/>
</dbReference>
<sequence length="361" mass="41613">MTTLIHVLGSNIPHHNQTVLTYFNDVLCHQLAGLEKPIFKVVSRDKTLAQSFPALQIELFEDKKSIAEAVIAQAQSNQSCRFLFHGQFNALIWIALLCGKIRSHQFWWHIWGADLYEESKSLKFRLFYFIRRLAQKRVGHVCATRGDLSYFMQRNPNIPSSVLYFPTRMDPALTLDSAPVCENKDKITILLGNSGDHSNRHIEALKAIKTQFGNKAHVIVPMGYPENNQPYIEQVTQAAHELFPSENVEILQQKMPFSEYLELLKRCQLGYFIFDRQQGVGTLCLLIQFCVPFVISRKNSFWQDLTAQNVPVLFYGDELSESLINEAQRQMNLLDKQHIDFFAPNFIDGWKDLLQLMEETA</sequence>
<dbReference type="AlphaFoldDB" id="A0A0N0IC96"/>
<keyword evidence="5 6" id="KW-0472">Membrane</keyword>
<evidence type="ECO:0000256" key="1">
    <source>
        <dbReference type="ARBA" id="ARBA00022475"/>
    </source>
</evidence>
<dbReference type="GO" id="GO:0102031">
    <property type="term" value="F:4-acetamido-4,6-dideoxy-D-galactose transferase activity"/>
    <property type="evidence" value="ECO:0007669"/>
    <property type="project" value="UniProtKB-EC"/>
</dbReference>
<dbReference type="GO" id="GO:0005886">
    <property type="term" value="C:plasma membrane"/>
    <property type="evidence" value="ECO:0007669"/>
    <property type="project" value="UniProtKB-SubCell"/>
</dbReference>
<evidence type="ECO:0000313" key="8">
    <source>
        <dbReference type="Proteomes" id="UP000053226"/>
    </source>
</evidence>
<dbReference type="HAMAP" id="MF_01002">
    <property type="entry name" value="WecF_RffT"/>
    <property type="match status" value="1"/>
</dbReference>
<comment type="caution">
    <text evidence="7">The sequence shown here is derived from an EMBL/GenBank/DDBJ whole genome shotgun (WGS) entry which is preliminary data.</text>
</comment>
<evidence type="ECO:0000256" key="4">
    <source>
        <dbReference type="ARBA" id="ARBA00022679"/>
    </source>
</evidence>
<keyword evidence="2 6" id="KW-0997">Cell inner membrane</keyword>
<dbReference type="EC" id="2.4.1.325" evidence="6"/>
<gene>
    <name evidence="6" type="primary">wecF</name>
    <name evidence="6" type="synonym">rffT</name>
    <name evidence="7" type="ORF">M992_0428</name>
</gene>
<dbReference type="Pfam" id="PF07429">
    <property type="entry name" value="Glyco_transf_56"/>
    <property type="match status" value="1"/>
</dbReference>
<dbReference type="OrthoDB" id="6532169at2"/>
<keyword evidence="4 6" id="KW-0808">Transferase</keyword>
<evidence type="ECO:0000256" key="3">
    <source>
        <dbReference type="ARBA" id="ARBA00022676"/>
    </source>
</evidence>
<dbReference type="InterPro" id="IPR009993">
    <property type="entry name" value="WecF"/>
</dbReference>
<keyword evidence="3 6" id="KW-0328">Glycosyltransferase</keyword>